<dbReference type="EMBL" id="JXTB01000521">
    <property type="protein sequence ID" value="PON37694.1"/>
    <property type="molecule type" value="Genomic_DNA"/>
</dbReference>
<keyword evidence="2" id="KW-1185">Reference proteome</keyword>
<dbReference type="AlphaFoldDB" id="A0A2P5AMC4"/>
<evidence type="ECO:0000313" key="2">
    <source>
        <dbReference type="Proteomes" id="UP000237105"/>
    </source>
</evidence>
<comment type="caution">
    <text evidence="1">The sequence shown here is derived from an EMBL/GenBank/DDBJ whole genome shotgun (WGS) entry which is preliminary data.</text>
</comment>
<accession>A0A2P5AMC4</accession>
<evidence type="ECO:0000313" key="1">
    <source>
        <dbReference type="EMBL" id="PON37694.1"/>
    </source>
</evidence>
<protein>
    <submittedName>
        <fullName evidence="1">Uncharacterized protein</fullName>
    </submittedName>
</protein>
<reference evidence="2" key="1">
    <citation type="submission" date="2016-06" db="EMBL/GenBank/DDBJ databases">
        <title>Parallel loss of symbiosis genes in relatives of nitrogen-fixing non-legume Parasponia.</title>
        <authorList>
            <person name="Van Velzen R."/>
            <person name="Holmer R."/>
            <person name="Bu F."/>
            <person name="Rutten L."/>
            <person name="Van Zeijl A."/>
            <person name="Liu W."/>
            <person name="Santuari L."/>
            <person name="Cao Q."/>
            <person name="Sharma T."/>
            <person name="Shen D."/>
            <person name="Roswanjaya Y."/>
            <person name="Wardhani T."/>
            <person name="Kalhor M.S."/>
            <person name="Jansen J."/>
            <person name="Van den Hoogen J."/>
            <person name="Gungor B."/>
            <person name="Hartog M."/>
            <person name="Hontelez J."/>
            <person name="Verver J."/>
            <person name="Yang W.-C."/>
            <person name="Schijlen E."/>
            <person name="Repin R."/>
            <person name="Schilthuizen M."/>
            <person name="Schranz E."/>
            <person name="Heidstra R."/>
            <person name="Miyata K."/>
            <person name="Fedorova E."/>
            <person name="Kohlen W."/>
            <person name="Bisseling T."/>
            <person name="Smit S."/>
            <person name="Geurts R."/>
        </authorList>
    </citation>
    <scope>NUCLEOTIDE SEQUENCE [LARGE SCALE GENOMIC DNA]</scope>
    <source>
        <strain evidence="2">cv. WU1-14</strain>
    </source>
</reference>
<sequence length="38" mass="4555">MRKATFGKYCHRTDFWEVHNPIRGTLWSGKGLSSFRKR</sequence>
<gene>
    <name evidence="1" type="ORF">PanWU01x14_318520</name>
</gene>
<dbReference type="Proteomes" id="UP000237105">
    <property type="component" value="Unassembled WGS sequence"/>
</dbReference>
<proteinExistence type="predicted"/>
<name>A0A2P5AMC4_PARAD</name>
<organism evidence="1 2">
    <name type="scientific">Parasponia andersonii</name>
    <name type="common">Sponia andersonii</name>
    <dbReference type="NCBI Taxonomy" id="3476"/>
    <lineage>
        <taxon>Eukaryota</taxon>
        <taxon>Viridiplantae</taxon>
        <taxon>Streptophyta</taxon>
        <taxon>Embryophyta</taxon>
        <taxon>Tracheophyta</taxon>
        <taxon>Spermatophyta</taxon>
        <taxon>Magnoliopsida</taxon>
        <taxon>eudicotyledons</taxon>
        <taxon>Gunneridae</taxon>
        <taxon>Pentapetalae</taxon>
        <taxon>rosids</taxon>
        <taxon>fabids</taxon>
        <taxon>Rosales</taxon>
        <taxon>Cannabaceae</taxon>
        <taxon>Parasponia</taxon>
    </lineage>
</organism>